<keyword evidence="4" id="KW-1185">Reference proteome</keyword>
<dbReference type="GO" id="GO:0032589">
    <property type="term" value="C:neuron projection membrane"/>
    <property type="evidence" value="ECO:0007669"/>
    <property type="project" value="TreeGrafter"/>
</dbReference>
<dbReference type="SUPFAM" id="SSF48726">
    <property type="entry name" value="Immunoglobulin"/>
    <property type="match status" value="2"/>
</dbReference>
<dbReference type="InterPro" id="IPR003599">
    <property type="entry name" value="Ig_sub"/>
</dbReference>
<dbReference type="CDD" id="cd00096">
    <property type="entry name" value="Ig"/>
    <property type="match status" value="1"/>
</dbReference>
<dbReference type="InterPro" id="IPR036179">
    <property type="entry name" value="Ig-like_dom_sf"/>
</dbReference>
<protein>
    <recommendedName>
        <fullName evidence="2">Ig-like domain-containing protein</fullName>
    </recommendedName>
</protein>
<dbReference type="AlphaFoldDB" id="A0AAN8JKH3"/>
<dbReference type="GO" id="GO:0050808">
    <property type="term" value="P:synapse organization"/>
    <property type="evidence" value="ECO:0007669"/>
    <property type="project" value="TreeGrafter"/>
</dbReference>
<dbReference type="Gene3D" id="2.60.40.10">
    <property type="entry name" value="Immunoglobulins"/>
    <property type="match status" value="2"/>
</dbReference>
<evidence type="ECO:0000256" key="1">
    <source>
        <dbReference type="SAM" id="MobiDB-lite"/>
    </source>
</evidence>
<name>A0AAN8JKH3_PATCE</name>
<reference evidence="3 4" key="1">
    <citation type="submission" date="2024-01" db="EMBL/GenBank/DDBJ databases">
        <title>The genome of the rayed Mediterranean limpet Patella caerulea (Linnaeus, 1758).</title>
        <authorList>
            <person name="Anh-Thu Weber A."/>
            <person name="Halstead-Nussloch G."/>
        </authorList>
    </citation>
    <scope>NUCLEOTIDE SEQUENCE [LARGE SCALE GENOMIC DNA]</scope>
    <source>
        <strain evidence="3">AATW-2023a</strain>
        <tissue evidence="3">Whole specimen</tissue>
    </source>
</reference>
<dbReference type="Proteomes" id="UP001347796">
    <property type="component" value="Unassembled WGS sequence"/>
</dbReference>
<dbReference type="InterPro" id="IPR007110">
    <property type="entry name" value="Ig-like_dom"/>
</dbReference>
<dbReference type="PANTHER" id="PTHR23279:SF36">
    <property type="entry name" value="DEFECTIVE PROBOSCIS EXTENSION RESPONSE 9, ISOFORM A"/>
    <property type="match status" value="1"/>
</dbReference>
<proteinExistence type="predicted"/>
<gene>
    <name evidence="3" type="ORF">SNE40_011917</name>
</gene>
<dbReference type="PANTHER" id="PTHR23279">
    <property type="entry name" value="DEFECTIVE PROBOSCIS EXTENSION RESPONSE DPR -RELATED"/>
    <property type="match status" value="1"/>
</dbReference>
<dbReference type="EMBL" id="JAZGQO010000008">
    <property type="protein sequence ID" value="KAK6179596.1"/>
    <property type="molecule type" value="Genomic_DNA"/>
</dbReference>
<dbReference type="InterPro" id="IPR013783">
    <property type="entry name" value="Ig-like_fold"/>
</dbReference>
<evidence type="ECO:0000313" key="3">
    <source>
        <dbReference type="EMBL" id="KAK6179596.1"/>
    </source>
</evidence>
<dbReference type="SMART" id="SM00409">
    <property type="entry name" value="IG"/>
    <property type="match status" value="2"/>
</dbReference>
<accession>A0AAN8JKH3</accession>
<sequence length="180" mass="20042">MVEYSQKTPEIVSDWNLLIKNVKPSDAGLYECKITATTILKRTVQLNVIGPPLHKAGISVQGKEYVEHGDSIVLECNATGGPIIPDDIDWFKNGDKIDSHKYSNIVVTKYRSLENRALISHLIIDRSTKDDTGTYICRSSLDEINKKTVTVLVADSSNVKREPGRSKSGSSRTHRHPEHS</sequence>
<evidence type="ECO:0000259" key="2">
    <source>
        <dbReference type="PROSITE" id="PS50835"/>
    </source>
</evidence>
<feature type="domain" description="Ig-like" evidence="2">
    <location>
        <begin position="51"/>
        <end position="150"/>
    </location>
</feature>
<evidence type="ECO:0000313" key="4">
    <source>
        <dbReference type="Proteomes" id="UP001347796"/>
    </source>
</evidence>
<feature type="region of interest" description="Disordered" evidence="1">
    <location>
        <begin position="156"/>
        <end position="180"/>
    </location>
</feature>
<organism evidence="3 4">
    <name type="scientific">Patella caerulea</name>
    <name type="common">Rayed Mediterranean limpet</name>
    <dbReference type="NCBI Taxonomy" id="87958"/>
    <lineage>
        <taxon>Eukaryota</taxon>
        <taxon>Metazoa</taxon>
        <taxon>Spiralia</taxon>
        <taxon>Lophotrochozoa</taxon>
        <taxon>Mollusca</taxon>
        <taxon>Gastropoda</taxon>
        <taxon>Patellogastropoda</taxon>
        <taxon>Patelloidea</taxon>
        <taxon>Patellidae</taxon>
        <taxon>Patella</taxon>
    </lineage>
</organism>
<dbReference type="Pfam" id="PF13927">
    <property type="entry name" value="Ig_3"/>
    <property type="match status" value="1"/>
</dbReference>
<dbReference type="InterPro" id="IPR037448">
    <property type="entry name" value="Zig-8"/>
</dbReference>
<dbReference type="PROSITE" id="PS50835">
    <property type="entry name" value="IG_LIKE"/>
    <property type="match status" value="1"/>
</dbReference>
<comment type="caution">
    <text evidence="3">The sequence shown here is derived from an EMBL/GenBank/DDBJ whole genome shotgun (WGS) entry which is preliminary data.</text>
</comment>